<feature type="transmembrane region" description="Helical" evidence="1">
    <location>
        <begin position="23"/>
        <end position="50"/>
    </location>
</feature>
<evidence type="ECO:0000313" key="4">
    <source>
        <dbReference type="Proteomes" id="UP000185487"/>
    </source>
</evidence>
<reference evidence="2 4" key="1">
    <citation type="submission" date="2016-04" db="EMBL/GenBank/DDBJ databases">
        <title>Complete genome sequencing and analysis of CBMB27, Methylobacterium phyllosphaerae isolated from leaf tissues of rice (Oryza sativa L.).</title>
        <authorList>
            <person name="Lee Y."/>
            <person name="Hwangbo K."/>
            <person name="Chung H."/>
            <person name="Yoo J."/>
            <person name="Kim K.Y."/>
            <person name="Sa T.M."/>
            <person name="Um Y."/>
            <person name="Madhaiyan M."/>
        </authorList>
    </citation>
    <scope>NUCLEOTIDE SEQUENCE [LARGE SCALE GENOMIC DNA]</scope>
    <source>
        <strain evidence="2 4">CBMB27</strain>
    </source>
</reference>
<gene>
    <name evidence="2" type="ORF">MCBMB27_02089</name>
    <name evidence="3" type="ORF">SAMN05192567_10638</name>
</gene>
<dbReference type="AlphaFoldDB" id="A0AAE8HQ38"/>
<dbReference type="Proteomes" id="UP000199140">
    <property type="component" value="Unassembled WGS sequence"/>
</dbReference>
<sequence length="63" mass="6816">MDRLSSIGRFDLQHAAEARRDRWLIPLLVVLGMLAGAALFAAGMATAYMMPPRCQASACALTH</sequence>
<accession>A0AAE8HQ38</accession>
<reference evidence="3 5" key="2">
    <citation type="submission" date="2016-10" db="EMBL/GenBank/DDBJ databases">
        <authorList>
            <person name="Varghese N."/>
            <person name="Submissions S."/>
        </authorList>
    </citation>
    <scope>NUCLEOTIDE SEQUENCE [LARGE SCALE GENOMIC DNA]</scope>
    <source>
        <strain evidence="3 5">CBMB27</strain>
    </source>
</reference>
<dbReference type="KEGG" id="mphy:MCBMB27_02089"/>
<evidence type="ECO:0000256" key="1">
    <source>
        <dbReference type="SAM" id="Phobius"/>
    </source>
</evidence>
<keyword evidence="1" id="KW-0812">Transmembrane</keyword>
<organism evidence="3 5">
    <name type="scientific">Methylobacterium phyllosphaerae</name>
    <dbReference type="NCBI Taxonomy" id="418223"/>
    <lineage>
        <taxon>Bacteria</taxon>
        <taxon>Pseudomonadati</taxon>
        <taxon>Pseudomonadota</taxon>
        <taxon>Alphaproteobacteria</taxon>
        <taxon>Hyphomicrobiales</taxon>
        <taxon>Methylobacteriaceae</taxon>
        <taxon>Methylobacterium</taxon>
    </lineage>
</organism>
<proteinExistence type="predicted"/>
<evidence type="ECO:0000313" key="3">
    <source>
        <dbReference type="EMBL" id="SFG64272.1"/>
    </source>
</evidence>
<evidence type="ECO:0000313" key="2">
    <source>
        <dbReference type="EMBL" id="APT31380.1"/>
    </source>
</evidence>
<name>A0AAE8HQ38_9HYPH</name>
<dbReference type="Proteomes" id="UP000185487">
    <property type="component" value="Chromosome"/>
</dbReference>
<evidence type="ECO:0000313" key="5">
    <source>
        <dbReference type="Proteomes" id="UP000199140"/>
    </source>
</evidence>
<dbReference type="EMBL" id="FOPK01000006">
    <property type="protein sequence ID" value="SFG64272.1"/>
    <property type="molecule type" value="Genomic_DNA"/>
</dbReference>
<dbReference type="EMBL" id="CP015367">
    <property type="protein sequence ID" value="APT31380.1"/>
    <property type="molecule type" value="Genomic_DNA"/>
</dbReference>
<keyword evidence="1" id="KW-1133">Transmembrane helix</keyword>
<keyword evidence="1" id="KW-0472">Membrane</keyword>
<keyword evidence="4" id="KW-1185">Reference proteome</keyword>
<protein>
    <submittedName>
        <fullName evidence="3">Uncharacterized protein</fullName>
    </submittedName>
</protein>